<dbReference type="Proteomes" id="UP001350748">
    <property type="component" value="Unassembled WGS sequence"/>
</dbReference>
<protein>
    <submittedName>
        <fullName evidence="1">Uncharacterized protein</fullName>
    </submittedName>
</protein>
<gene>
    <name evidence="1" type="ORF">V3H18_12445</name>
</gene>
<feature type="non-terminal residue" evidence="1">
    <location>
        <position position="1"/>
    </location>
</feature>
<proteinExistence type="predicted"/>
<organism evidence="1 2">
    <name type="scientific">Methylocystis borbori</name>
    <dbReference type="NCBI Taxonomy" id="3118750"/>
    <lineage>
        <taxon>Bacteria</taxon>
        <taxon>Pseudomonadati</taxon>
        <taxon>Pseudomonadota</taxon>
        <taxon>Alphaproteobacteria</taxon>
        <taxon>Hyphomicrobiales</taxon>
        <taxon>Methylocystaceae</taxon>
        <taxon>Methylocystis</taxon>
    </lineage>
</organism>
<keyword evidence="2" id="KW-1185">Reference proteome</keyword>
<reference evidence="1 2" key="1">
    <citation type="submission" date="2024-02" db="EMBL/GenBank/DDBJ databases">
        <authorList>
            <person name="Grouzdev D."/>
        </authorList>
    </citation>
    <scope>NUCLEOTIDE SEQUENCE [LARGE SCALE GENOMIC DNA]</scope>
    <source>
        <strain evidence="1 2">9N</strain>
    </source>
</reference>
<dbReference type="EMBL" id="JAZHYN010000039">
    <property type="protein sequence ID" value="MEF3367345.1"/>
    <property type="molecule type" value="Genomic_DNA"/>
</dbReference>
<accession>A0ABU7XJQ7</accession>
<sequence>GGGWGGRHWGGGWGGRPWGGGWGYNRPWRPYYRRAYWGGAWPWYGAGLAGAGLGWGWPYYSNAGYYGDSCYRLRRVWTSWGWRRQWVNVCDGWNYSGAGYNGWGGGWGAGWGWGGW</sequence>
<name>A0ABU7XJQ7_9HYPH</name>
<comment type="caution">
    <text evidence="1">The sequence shown here is derived from an EMBL/GenBank/DDBJ whole genome shotgun (WGS) entry which is preliminary data.</text>
</comment>
<evidence type="ECO:0000313" key="2">
    <source>
        <dbReference type="Proteomes" id="UP001350748"/>
    </source>
</evidence>
<evidence type="ECO:0000313" key="1">
    <source>
        <dbReference type="EMBL" id="MEF3367345.1"/>
    </source>
</evidence>